<reference evidence="2 3" key="1">
    <citation type="submission" date="2016-12" db="EMBL/GenBank/DDBJ databases">
        <title>The genomes of Aspergillus section Nigri reveals drivers in fungal speciation.</title>
        <authorList>
            <consortium name="DOE Joint Genome Institute"/>
            <person name="Vesth T.C."/>
            <person name="Nybo J."/>
            <person name="Theobald S."/>
            <person name="Brandl J."/>
            <person name="Frisvad J.C."/>
            <person name="Nielsen K.F."/>
            <person name="Lyhne E.K."/>
            <person name="Kogle M.E."/>
            <person name="Kuo A."/>
            <person name="Riley R."/>
            <person name="Clum A."/>
            <person name="Nolan M."/>
            <person name="Lipzen A."/>
            <person name="Salamov A."/>
            <person name="Henrissat B."/>
            <person name="Wiebenga A."/>
            <person name="De Vries R.P."/>
            <person name="Grigoriev I.V."/>
            <person name="Mortensen U.H."/>
            <person name="Andersen M.R."/>
            <person name="Baker S.E."/>
        </authorList>
    </citation>
    <scope>NUCLEOTIDE SEQUENCE [LARGE SCALE GENOMIC DNA]</scope>
    <source>
        <strain evidence="2 3">CBS 121591</strain>
    </source>
</reference>
<feature type="compositionally biased region" description="Basic residues" evidence="1">
    <location>
        <begin position="26"/>
        <end position="36"/>
    </location>
</feature>
<evidence type="ECO:0000256" key="1">
    <source>
        <dbReference type="SAM" id="MobiDB-lite"/>
    </source>
</evidence>
<protein>
    <submittedName>
        <fullName evidence="2">Uncharacterized protein</fullName>
    </submittedName>
</protein>
<name>A0A319CLQ2_9EURO</name>
<keyword evidence="3" id="KW-1185">Reference proteome</keyword>
<gene>
    <name evidence="2" type="ORF">BO82DRAFT_115978</name>
</gene>
<evidence type="ECO:0000313" key="2">
    <source>
        <dbReference type="EMBL" id="PYH86114.1"/>
    </source>
</evidence>
<organism evidence="2 3">
    <name type="scientific">Aspergillus uvarum CBS 121591</name>
    <dbReference type="NCBI Taxonomy" id="1448315"/>
    <lineage>
        <taxon>Eukaryota</taxon>
        <taxon>Fungi</taxon>
        <taxon>Dikarya</taxon>
        <taxon>Ascomycota</taxon>
        <taxon>Pezizomycotina</taxon>
        <taxon>Eurotiomycetes</taxon>
        <taxon>Eurotiomycetidae</taxon>
        <taxon>Eurotiales</taxon>
        <taxon>Aspergillaceae</taxon>
        <taxon>Aspergillus</taxon>
        <taxon>Aspergillus subgen. Circumdati</taxon>
    </lineage>
</organism>
<dbReference type="OrthoDB" id="10575978at2759"/>
<feature type="compositionally biased region" description="Basic and acidic residues" evidence="1">
    <location>
        <begin position="61"/>
        <end position="78"/>
    </location>
</feature>
<dbReference type="Proteomes" id="UP000248340">
    <property type="component" value="Unassembled WGS sequence"/>
</dbReference>
<dbReference type="GeneID" id="37132581"/>
<accession>A0A319CLQ2</accession>
<sequence>MTLVSRTTLIPWLKTAKGNENLWKGQKARNRKRSRALGKGSREQGKWKKNAKVNAKVNAKGKREVNAKGKRKVEKEEITTETVNEEEEEGRYRRADSQESVVHDDTFCGYSENSADPFRYEPGVWNGLFKG</sequence>
<dbReference type="RefSeq" id="XP_025496314.1">
    <property type="nucleotide sequence ID" value="XM_025629840.1"/>
</dbReference>
<dbReference type="EMBL" id="KZ821677">
    <property type="protein sequence ID" value="PYH86114.1"/>
    <property type="molecule type" value="Genomic_DNA"/>
</dbReference>
<proteinExistence type="predicted"/>
<evidence type="ECO:0000313" key="3">
    <source>
        <dbReference type="Proteomes" id="UP000248340"/>
    </source>
</evidence>
<dbReference type="VEuPathDB" id="FungiDB:BO82DRAFT_115978"/>
<feature type="region of interest" description="Disordered" evidence="1">
    <location>
        <begin position="24"/>
        <end position="98"/>
    </location>
</feature>
<dbReference type="AlphaFoldDB" id="A0A319CLQ2"/>